<keyword evidence="3" id="KW-0479">Metal-binding</keyword>
<protein>
    <submittedName>
        <fullName evidence="8">Precorrin-3B synthase</fullName>
        <ecNumber evidence="8">1.14.13.83</ecNumber>
    </submittedName>
</protein>
<dbReference type="NCBIfam" id="TIGR02435">
    <property type="entry name" value="CobG"/>
    <property type="match status" value="1"/>
</dbReference>
<dbReference type="EC" id="1.14.13.83" evidence="8"/>
<keyword evidence="6" id="KW-0411">Iron-sulfur</keyword>
<reference evidence="8 9" key="1">
    <citation type="submission" date="2021-01" db="EMBL/GenBank/DDBJ databases">
        <title>Genome seq and assembly of Devosia sp. G19.</title>
        <authorList>
            <person name="Chhetri G."/>
        </authorList>
    </citation>
    <scope>NUCLEOTIDE SEQUENCE [LARGE SCALE GENOMIC DNA]</scope>
    <source>
        <strain evidence="8 9">G19</strain>
    </source>
</reference>
<dbReference type="Gene3D" id="3.90.480.20">
    <property type="match status" value="1"/>
</dbReference>
<keyword evidence="1" id="KW-0004">4Fe-4S</keyword>
<dbReference type="GO" id="GO:0043818">
    <property type="term" value="F:precorrin-3B synthase activity"/>
    <property type="evidence" value="ECO:0007669"/>
    <property type="project" value="UniProtKB-EC"/>
</dbReference>
<dbReference type="SUPFAM" id="SSF56014">
    <property type="entry name" value="Nitrite and sulphite reductase 4Fe-4S domain-like"/>
    <property type="match status" value="1"/>
</dbReference>
<evidence type="ECO:0000256" key="5">
    <source>
        <dbReference type="ARBA" id="ARBA00023004"/>
    </source>
</evidence>
<dbReference type="PANTHER" id="PTHR32439">
    <property type="entry name" value="FERREDOXIN--NITRITE REDUCTASE, CHLOROPLASTIC"/>
    <property type="match status" value="1"/>
</dbReference>
<dbReference type="InterPro" id="IPR012798">
    <property type="entry name" value="Cbl_synth_CobG-like"/>
</dbReference>
<keyword evidence="2" id="KW-0349">Heme</keyword>
<proteinExistence type="predicted"/>
<organism evidence="8 9">
    <name type="scientific">Devosia oryziradicis</name>
    <dbReference type="NCBI Taxonomy" id="2801335"/>
    <lineage>
        <taxon>Bacteria</taxon>
        <taxon>Pseudomonadati</taxon>
        <taxon>Pseudomonadota</taxon>
        <taxon>Alphaproteobacteria</taxon>
        <taxon>Hyphomicrobiales</taxon>
        <taxon>Devosiaceae</taxon>
        <taxon>Devosia</taxon>
    </lineage>
</organism>
<dbReference type="InterPro" id="IPR051329">
    <property type="entry name" value="NIR_SIR_4Fe-4S"/>
</dbReference>
<dbReference type="InterPro" id="IPR036136">
    <property type="entry name" value="Nit/Sulf_reduc_fer-like_dom_sf"/>
</dbReference>
<accession>A0ABX7BXG4</accession>
<evidence type="ECO:0000256" key="1">
    <source>
        <dbReference type="ARBA" id="ARBA00022485"/>
    </source>
</evidence>
<dbReference type="InterPro" id="IPR005117">
    <property type="entry name" value="NiRdtase/SiRdtase_haem-b_fer"/>
</dbReference>
<gene>
    <name evidence="8" type="primary">cobG</name>
    <name evidence="8" type="ORF">JI749_15550</name>
</gene>
<dbReference type="Proteomes" id="UP000595460">
    <property type="component" value="Chromosome"/>
</dbReference>
<dbReference type="InterPro" id="IPR045854">
    <property type="entry name" value="NO2/SO3_Rdtase_4Fe4S_sf"/>
</dbReference>
<evidence type="ECO:0000259" key="7">
    <source>
        <dbReference type="Pfam" id="PF03460"/>
    </source>
</evidence>
<evidence type="ECO:0000256" key="4">
    <source>
        <dbReference type="ARBA" id="ARBA00023002"/>
    </source>
</evidence>
<dbReference type="Pfam" id="PF03460">
    <property type="entry name" value="NIR_SIR_ferr"/>
    <property type="match status" value="1"/>
</dbReference>
<dbReference type="SUPFAM" id="SSF55124">
    <property type="entry name" value="Nitrite/Sulfite reductase N-terminal domain-like"/>
    <property type="match status" value="1"/>
</dbReference>
<evidence type="ECO:0000256" key="3">
    <source>
        <dbReference type="ARBA" id="ARBA00022723"/>
    </source>
</evidence>
<evidence type="ECO:0000313" key="8">
    <source>
        <dbReference type="EMBL" id="QQR35744.1"/>
    </source>
</evidence>
<evidence type="ECO:0000256" key="6">
    <source>
        <dbReference type="ARBA" id="ARBA00023014"/>
    </source>
</evidence>
<keyword evidence="5" id="KW-0408">Iron</keyword>
<sequence length="395" mass="40314">MSIALPIAGARRGACPSLDAPMQTGDGLLARLRIAGGRLTPAALGKLANIAGSFGNGAVEITARGNLQVRGLRAAGAGPFARAVEAVVGIERGLVVETPPLAGNDPYEILDPRPVARQIRDGSTALASRLGPKVTVIVDGNGQLNLANLKADIRLVATPDGSWTITAGKQYFGATAQPAQAALAVLSLLASHGPDTRASDLAHIQLLAALGHLCIDAAMPLQPGTTPIGPRSLRAVTVIGLGLPFGASPWQALVDLAALAETHGVTEFRLAPHHALLAIGAEDGFVDELDETDFIVDPADPRRRISACIGTDGCASGHIPARQVADRLAGIMEHHADLHVAGCAKGCAHPRRAALTLVGRPDGYGLVIDGVAGDTPVTVLRADQLATALGPAAQG</sequence>
<dbReference type="PANTHER" id="PTHR32439:SF9">
    <property type="entry name" value="BLR3264 PROTEIN"/>
    <property type="match status" value="1"/>
</dbReference>
<dbReference type="Gene3D" id="3.30.413.10">
    <property type="entry name" value="Sulfite Reductase Hemoprotein, domain 1"/>
    <property type="match status" value="1"/>
</dbReference>
<evidence type="ECO:0000256" key="2">
    <source>
        <dbReference type="ARBA" id="ARBA00022617"/>
    </source>
</evidence>
<dbReference type="EMBL" id="CP068047">
    <property type="protein sequence ID" value="QQR35744.1"/>
    <property type="molecule type" value="Genomic_DNA"/>
</dbReference>
<feature type="domain" description="Nitrite/Sulfite reductase ferredoxin-like" evidence="7">
    <location>
        <begin position="21"/>
        <end position="86"/>
    </location>
</feature>
<keyword evidence="4 8" id="KW-0560">Oxidoreductase</keyword>
<dbReference type="RefSeq" id="WP_201655965.1">
    <property type="nucleotide sequence ID" value="NZ_CP068047.1"/>
</dbReference>
<keyword evidence="9" id="KW-1185">Reference proteome</keyword>
<evidence type="ECO:0000313" key="9">
    <source>
        <dbReference type="Proteomes" id="UP000595460"/>
    </source>
</evidence>
<name>A0ABX7BXG4_9HYPH</name>